<feature type="domain" description="Calponin-homology (CH)" evidence="3">
    <location>
        <begin position="87"/>
        <end position="192"/>
    </location>
</feature>
<dbReference type="SMART" id="SM00033">
    <property type="entry name" value="CH"/>
    <property type="match status" value="2"/>
</dbReference>
<evidence type="ECO:0000313" key="4">
    <source>
        <dbReference type="Ensembl" id="ENSGAGP00000015189.1"/>
    </source>
</evidence>
<dbReference type="Proteomes" id="UP000291020">
    <property type="component" value="Unassembled WGS sequence"/>
</dbReference>
<dbReference type="SUPFAM" id="SSF47576">
    <property type="entry name" value="Calponin-homology domain, CH-domain"/>
    <property type="match status" value="1"/>
</dbReference>
<dbReference type="PANTHER" id="PTHR11915">
    <property type="entry name" value="SPECTRIN/FILAMIN RELATED CYTOSKELETAL PROTEIN"/>
    <property type="match status" value="1"/>
</dbReference>
<reference evidence="5" key="1">
    <citation type="journal article" date="2017" name="PLoS ONE">
        <title>The Agassiz's desert tortoise genome provides a resource for the conservation of a threatened species.</title>
        <authorList>
            <person name="Tollis M."/>
            <person name="DeNardo D.F."/>
            <person name="Cornelius J.A."/>
            <person name="Dolby G.A."/>
            <person name="Edwards T."/>
            <person name="Henen B.T."/>
            <person name="Karl A.E."/>
            <person name="Murphy R.W."/>
            <person name="Kusumi K."/>
        </authorList>
    </citation>
    <scope>NUCLEOTIDE SEQUENCE [LARGE SCALE GENOMIC DNA]</scope>
</reference>
<evidence type="ECO:0000259" key="3">
    <source>
        <dbReference type="PROSITE" id="PS50021"/>
    </source>
</evidence>
<evidence type="ECO:0000256" key="1">
    <source>
        <dbReference type="ARBA" id="ARBA00022737"/>
    </source>
</evidence>
<dbReference type="FunFam" id="1.10.418.10:FF:000003">
    <property type="entry name" value="Spectrin beta chain"/>
    <property type="match status" value="1"/>
</dbReference>
<organism evidence="4 5">
    <name type="scientific">Gopherus agassizii</name>
    <name type="common">Agassiz's desert tortoise</name>
    <dbReference type="NCBI Taxonomy" id="38772"/>
    <lineage>
        <taxon>Eukaryota</taxon>
        <taxon>Metazoa</taxon>
        <taxon>Chordata</taxon>
        <taxon>Craniata</taxon>
        <taxon>Vertebrata</taxon>
        <taxon>Euteleostomi</taxon>
        <taxon>Archelosauria</taxon>
        <taxon>Testudinata</taxon>
        <taxon>Testudines</taxon>
        <taxon>Cryptodira</taxon>
        <taxon>Durocryptodira</taxon>
        <taxon>Testudinoidea</taxon>
        <taxon>Testudinidae</taxon>
        <taxon>Gopherus</taxon>
    </lineage>
</organism>
<dbReference type="PROSITE" id="PS50021">
    <property type="entry name" value="CH"/>
    <property type="match status" value="2"/>
</dbReference>
<dbReference type="AlphaFoldDB" id="A0A452HJU6"/>
<accession>A0A452HJU6</accession>
<keyword evidence="5" id="KW-1185">Reference proteome</keyword>
<sequence>MLIKLLEVLSGESLPKPTKGRMRIHCLENVDKALQFLKEKHVHLENMGSHDIVDGNHRLVLGLIWTIILRFQIEDIIVQTPEGRETRSAKEALLLWCQMKTAGYPHVNVTNFTSSWKDGLAFNALIHKHRPDLIDFKNLEHSNAQHNLEHAFSVAERQLGITQLLDPEDVFTENPDEKSIITYVVAFYHYFSKMKVRAVKGKRVAKVSAVPLAPDSAHLGLLHELPFLLFRLH</sequence>
<dbReference type="InterPro" id="IPR036872">
    <property type="entry name" value="CH_dom_sf"/>
</dbReference>
<evidence type="ECO:0000256" key="2">
    <source>
        <dbReference type="ARBA" id="ARBA00023203"/>
    </source>
</evidence>
<dbReference type="FunFam" id="1.10.418.10:FF:000089">
    <property type="entry name" value="Spectrin beta chain"/>
    <property type="match status" value="1"/>
</dbReference>
<name>A0A452HJU6_9SAUR</name>
<reference evidence="4" key="2">
    <citation type="submission" date="2025-08" db="UniProtKB">
        <authorList>
            <consortium name="Ensembl"/>
        </authorList>
    </citation>
    <scope>IDENTIFICATION</scope>
</reference>
<evidence type="ECO:0000313" key="5">
    <source>
        <dbReference type="Proteomes" id="UP000291020"/>
    </source>
</evidence>
<dbReference type="InterPro" id="IPR001589">
    <property type="entry name" value="Actinin_actin-bd_CS"/>
</dbReference>
<reference evidence="4" key="3">
    <citation type="submission" date="2025-09" db="UniProtKB">
        <authorList>
            <consortium name="Ensembl"/>
        </authorList>
    </citation>
    <scope>IDENTIFICATION</scope>
</reference>
<dbReference type="Ensembl" id="ENSGAGT00000017347.1">
    <property type="protein sequence ID" value="ENSGAGP00000015189.1"/>
    <property type="gene ID" value="ENSGAGG00000011467.1"/>
</dbReference>
<keyword evidence="2" id="KW-0009">Actin-binding</keyword>
<dbReference type="Pfam" id="PF00307">
    <property type="entry name" value="CH"/>
    <property type="match status" value="2"/>
</dbReference>
<protein>
    <recommendedName>
        <fullName evidence="3">Calponin-homology (CH) domain-containing protein</fullName>
    </recommendedName>
</protein>
<dbReference type="GO" id="GO:0003779">
    <property type="term" value="F:actin binding"/>
    <property type="evidence" value="ECO:0007669"/>
    <property type="project" value="UniProtKB-KW"/>
</dbReference>
<feature type="domain" description="Calponin-homology (CH)" evidence="3">
    <location>
        <begin position="1"/>
        <end position="72"/>
    </location>
</feature>
<proteinExistence type="predicted"/>
<dbReference type="InterPro" id="IPR001715">
    <property type="entry name" value="CH_dom"/>
</dbReference>
<dbReference type="Gene3D" id="1.10.418.10">
    <property type="entry name" value="Calponin-like domain"/>
    <property type="match status" value="2"/>
</dbReference>
<dbReference type="PROSITE" id="PS00020">
    <property type="entry name" value="ACTININ_2"/>
    <property type="match status" value="1"/>
</dbReference>
<keyword evidence="1" id="KW-0677">Repeat</keyword>